<dbReference type="InterPro" id="IPR003593">
    <property type="entry name" value="AAA+_ATPase"/>
</dbReference>
<dbReference type="GO" id="GO:0005524">
    <property type="term" value="F:ATP binding"/>
    <property type="evidence" value="ECO:0007669"/>
    <property type="project" value="UniProtKB-KW"/>
</dbReference>
<evidence type="ECO:0000313" key="4">
    <source>
        <dbReference type="EMBL" id="EFS91033.1"/>
    </source>
</evidence>
<dbReference type="Pfam" id="PF00005">
    <property type="entry name" value="ABC_tran"/>
    <property type="match status" value="2"/>
</dbReference>
<dbReference type="InterPro" id="IPR017871">
    <property type="entry name" value="ABC_transporter-like_CS"/>
</dbReference>
<keyword evidence="2 4" id="KW-0067">ATP-binding</keyword>
<dbReference type="InterPro" id="IPR003439">
    <property type="entry name" value="ABC_transporter-like_ATP-bd"/>
</dbReference>
<comment type="caution">
    <text evidence="4">The sequence shown here is derived from an EMBL/GenBank/DDBJ whole genome shotgun (WGS) entry which is preliminary data.</text>
</comment>
<dbReference type="PANTHER" id="PTHR43790">
    <property type="entry name" value="CARBOHYDRATE TRANSPORT ATP-BINDING PROTEIN MG119-RELATED"/>
    <property type="match status" value="1"/>
</dbReference>
<reference evidence="4" key="1">
    <citation type="submission" date="2010-08" db="EMBL/GenBank/DDBJ databases">
        <authorList>
            <person name="Weinstock G."/>
            <person name="Sodergren E."/>
            <person name="Clifton S."/>
            <person name="Fulton L."/>
            <person name="Fulton B."/>
            <person name="Courtney L."/>
            <person name="Fronick C."/>
            <person name="Harrison M."/>
            <person name="Strong C."/>
            <person name="Farmer C."/>
            <person name="Delahaunty K."/>
            <person name="Markovic C."/>
            <person name="Hall O."/>
            <person name="Minx P."/>
            <person name="Tomlinson C."/>
            <person name="Mitreva M."/>
            <person name="Hou S."/>
            <person name="Chen J."/>
            <person name="Wollam A."/>
            <person name="Pepin K.H."/>
            <person name="Johnson M."/>
            <person name="Bhonagiri V."/>
            <person name="Zhang X."/>
            <person name="Suruliraj S."/>
            <person name="Warren W."/>
            <person name="Chinwalla A."/>
            <person name="Mardis E.R."/>
            <person name="Wilson R.K."/>
        </authorList>
    </citation>
    <scope>NUCLEOTIDE SEQUENCE [LARGE SCALE GENOMIC DNA]</scope>
    <source>
        <strain evidence="4">HL044PA1</strain>
    </source>
</reference>
<sequence>MGVGASSAHTTSGTRRGRIYFVTTNTTVAPPGDNAPLKKGLSLRGVTKRFGTLTANDHIDLDIVPGRIHCLLGENGAGKSTLMNILYGLLPSDEGQVYIDGVKQHFDNSRQAMTAGIGMVHQHFMLVNVFTVAENIALGREESTAGVLSMRRARAKVRELSDRYHLDVNPDSVVENLPVGVQQRVEILKSLANDAKYLIFDEPTAVLTPQEIDELMAVMRTLRDEGRAIVFITHKLREVRAIADDITVVRRGRIVGEASADQSEAELAEMMVGRAVKLVVDKNEAKPTVPRLEIKDLTVADDRGSVVVDGVSLTVAGGEILSVAGVQGNGQTELASSLLGLIKPTSGTIHIDGKDATGVAPAKVIEAGLGFVPEDRQRDGFVGEFSIAENLVLNQVGAYSKHGNLQLKRIADNARDRVEEFDIRTPSASLPVSSLSGGNQQKVVLARELSRPLSVLVASQPTRGVDVGAIEFLHKRVVDERDNGTAVLIVSTELDEIEGLSDRIAVMYRGRIVGIAPAGTPRDVLGLMMAGFSYDEACDSVAKGHKEVSE</sequence>
<organism evidence="4 5">
    <name type="scientific">Cutibacterium modestum HL044PA1</name>
    <dbReference type="NCBI Taxonomy" id="765109"/>
    <lineage>
        <taxon>Bacteria</taxon>
        <taxon>Bacillati</taxon>
        <taxon>Actinomycetota</taxon>
        <taxon>Actinomycetes</taxon>
        <taxon>Propionibacteriales</taxon>
        <taxon>Propionibacteriaceae</taxon>
        <taxon>Cutibacterium</taxon>
        <taxon>Cutibacterium modestum</taxon>
    </lineage>
</organism>
<proteinExistence type="predicted"/>
<keyword evidence="5" id="KW-1185">Reference proteome</keyword>
<evidence type="ECO:0000256" key="2">
    <source>
        <dbReference type="ARBA" id="ARBA00022840"/>
    </source>
</evidence>
<dbReference type="CDD" id="cd03215">
    <property type="entry name" value="ABC_Carb_Monos_II"/>
    <property type="match status" value="1"/>
</dbReference>
<dbReference type="PROSITE" id="PS00211">
    <property type="entry name" value="ABC_TRANSPORTER_1"/>
    <property type="match status" value="1"/>
</dbReference>
<dbReference type="EMBL" id="ADZU01000044">
    <property type="protein sequence ID" value="EFS91033.1"/>
    <property type="molecule type" value="Genomic_DNA"/>
</dbReference>
<gene>
    <name evidence="4" type="ORF">HMPREF9607_02872</name>
</gene>
<evidence type="ECO:0000259" key="3">
    <source>
        <dbReference type="PROSITE" id="PS50893"/>
    </source>
</evidence>
<dbReference type="Gene3D" id="3.40.50.300">
    <property type="entry name" value="P-loop containing nucleotide triphosphate hydrolases"/>
    <property type="match status" value="2"/>
</dbReference>
<dbReference type="SUPFAM" id="SSF52540">
    <property type="entry name" value="P-loop containing nucleoside triphosphate hydrolases"/>
    <property type="match status" value="2"/>
</dbReference>
<feature type="domain" description="ABC transporter" evidence="3">
    <location>
        <begin position="41"/>
        <end position="276"/>
    </location>
</feature>
<dbReference type="PANTHER" id="PTHR43790:SF4">
    <property type="entry name" value="GUANOSINE IMPORT ATP-BINDING PROTEIN NUPO"/>
    <property type="match status" value="1"/>
</dbReference>
<protein>
    <submittedName>
        <fullName evidence="4">ABC transporter, ATP-binding protein</fullName>
    </submittedName>
</protein>
<feature type="domain" description="ABC transporter" evidence="3">
    <location>
        <begin position="292"/>
        <end position="537"/>
    </location>
</feature>
<evidence type="ECO:0000256" key="1">
    <source>
        <dbReference type="ARBA" id="ARBA00022741"/>
    </source>
</evidence>
<name>A0ABN0C1P1_9ACTN</name>
<dbReference type="InterPro" id="IPR050107">
    <property type="entry name" value="ABC_carbohydrate_import_ATPase"/>
</dbReference>
<dbReference type="CDD" id="cd03216">
    <property type="entry name" value="ABC_Carb_Monos_I"/>
    <property type="match status" value="1"/>
</dbReference>
<dbReference type="PROSITE" id="PS50893">
    <property type="entry name" value="ABC_TRANSPORTER_2"/>
    <property type="match status" value="2"/>
</dbReference>
<accession>A0ABN0C1P1</accession>
<dbReference type="Proteomes" id="UP000003179">
    <property type="component" value="Unassembled WGS sequence"/>
</dbReference>
<keyword evidence="1" id="KW-0547">Nucleotide-binding</keyword>
<dbReference type="InterPro" id="IPR027417">
    <property type="entry name" value="P-loop_NTPase"/>
</dbReference>
<evidence type="ECO:0000313" key="5">
    <source>
        <dbReference type="Proteomes" id="UP000003179"/>
    </source>
</evidence>
<dbReference type="SMART" id="SM00382">
    <property type="entry name" value="AAA"/>
    <property type="match status" value="2"/>
</dbReference>